<name>A0A502BN72_9HYPH</name>
<keyword evidence="2" id="KW-1185">Reference proteome</keyword>
<evidence type="ECO:0000313" key="1">
    <source>
        <dbReference type="EMBL" id="TPF75189.1"/>
    </source>
</evidence>
<dbReference type="Proteomes" id="UP000315388">
    <property type="component" value="Unassembled WGS sequence"/>
</dbReference>
<evidence type="ECO:0000313" key="2">
    <source>
        <dbReference type="Proteomes" id="UP000315388"/>
    </source>
</evidence>
<dbReference type="OrthoDB" id="9962353at2"/>
<organism evidence="1 2">
    <name type="scientific">Brucella gallinifaecis</name>
    <dbReference type="NCBI Taxonomy" id="215590"/>
    <lineage>
        <taxon>Bacteria</taxon>
        <taxon>Pseudomonadati</taxon>
        <taxon>Pseudomonadota</taxon>
        <taxon>Alphaproteobacteria</taxon>
        <taxon>Hyphomicrobiales</taxon>
        <taxon>Brucellaceae</taxon>
        <taxon>Brucella/Ochrobactrum group</taxon>
        <taxon>Brucella</taxon>
    </lineage>
</organism>
<accession>A0A502BN72</accession>
<dbReference type="EMBL" id="VEWJ01000006">
    <property type="protein sequence ID" value="TPF75189.1"/>
    <property type="molecule type" value="Genomic_DNA"/>
</dbReference>
<dbReference type="RefSeq" id="WP_140905164.1">
    <property type="nucleotide sequence ID" value="NZ_JBHTMD010000007.1"/>
</dbReference>
<gene>
    <name evidence="1" type="ORF">FHY56_10755</name>
</gene>
<comment type="caution">
    <text evidence="1">The sequence shown here is derived from an EMBL/GenBank/DDBJ whole genome shotgun (WGS) entry which is preliminary data.</text>
</comment>
<dbReference type="AlphaFoldDB" id="A0A502BN72"/>
<protein>
    <submittedName>
        <fullName evidence="1">Uncharacterized protein</fullName>
    </submittedName>
</protein>
<proteinExistence type="predicted"/>
<sequence>MAKKTITQAYGATLVVGGKDIAPGTPVPLPEDEANRIAQLFGVVEAVNEAVKPARAQSSLQKPSEIDLLAKAVEQAQQTFDAAKAALESETAGDEELKAFEAAEAALNAAENAYQDAQG</sequence>
<reference evidence="1 2" key="1">
    <citation type="journal article" date="2003" name="Int. J. Syst. Evol. Microbiol.">
        <title>Towards a standardized format for the description of a novel species (of an established genus): Ochrobactrum gallinifaecis sp. nov.</title>
        <authorList>
            <person name="Kampfer P."/>
            <person name="Buczolits S."/>
            <person name="Albrecht A."/>
            <person name="Busse H.J."/>
            <person name="Stackebrandt E."/>
        </authorList>
    </citation>
    <scope>NUCLEOTIDE SEQUENCE [LARGE SCALE GENOMIC DNA]</scope>
    <source>
        <strain evidence="1 2">ISO 196</strain>
    </source>
</reference>